<comment type="caution">
    <text evidence="14">The sequence shown here is derived from an EMBL/GenBank/DDBJ whole genome shotgun (WGS) entry which is preliminary data.</text>
</comment>
<protein>
    <recommendedName>
        <fullName evidence="6 13">Phosphoglycolate phosphatase</fullName>
        <shortName evidence="13">PGP</shortName>
        <shortName evidence="13">PGPase</shortName>
        <ecNumber evidence="6 13">3.1.3.18</ecNumber>
    </recommendedName>
</protein>
<keyword evidence="11 13" id="KW-0119">Carbohydrate metabolism</keyword>
<dbReference type="InterPro" id="IPR006439">
    <property type="entry name" value="HAD-SF_hydro_IA"/>
</dbReference>
<dbReference type="HAMAP" id="MF_00495">
    <property type="entry name" value="GPH_hydrolase_bact"/>
    <property type="match status" value="1"/>
</dbReference>
<keyword evidence="9 13" id="KW-0378">Hydrolase</keyword>
<dbReference type="Gene3D" id="1.10.150.240">
    <property type="entry name" value="Putative phosphatase, domain 2"/>
    <property type="match status" value="1"/>
</dbReference>
<dbReference type="InterPro" id="IPR023198">
    <property type="entry name" value="PGP-like_dom2"/>
</dbReference>
<comment type="pathway">
    <text evidence="3 13">Organic acid metabolism; glycolate biosynthesis; glycolate from 2-phosphoglycolate: step 1/1.</text>
</comment>
<dbReference type="SFLD" id="SFLDG01129">
    <property type="entry name" value="C1.5:_HAD__Beta-PGM__Phosphata"/>
    <property type="match status" value="1"/>
</dbReference>
<dbReference type="Pfam" id="PF13419">
    <property type="entry name" value="HAD_2"/>
    <property type="match status" value="1"/>
</dbReference>
<dbReference type="UniPathway" id="UPA00865">
    <property type="reaction ID" value="UER00834"/>
</dbReference>
<dbReference type="InterPro" id="IPR023214">
    <property type="entry name" value="HAD_sf"/>
</dbReference>
<keyword evidence="7" id="KW-0113">Calvin cycle</keyword>
<dbReference type="NCBIfam" id="TIGR01449">
    <property type="entry name" value="PGP_bact"/>
    <property type="match status" value="1"/>
</dbReference>
<dbReference type="CDD" id="cd16417">
    <property type="entry name" value="HAD_PGPase"/>
    <property type="match status" value="1"/>
</dbReference>
<evidence type="ECO:0000256" key="12">
    <source>
        <dbReference type="ARBA" id="ARBA00059247"/>
    </source>
</evidence>
<dbReference type="EMBL" id="MAQB02000001">
    <property type="protein sequence ID" value="OFJ48504.1"/>
    <property type="molecule type" value="Genomic_DNA"/>
</dbReference>
<dbReference type="AlphaFoldDB" id="A0A1E8PS62"/>
<evidence type="ECO:0000256" key="5">
    <source>
        <dbReference type="ARBA" id="ARBA00011233"/>
    </source>
</evidence>
<dbReference type="Gene3D" id="3.40.50.1000">
    <property type="entry name" value="HAD superfamily/HAD-like"/>
    <property type="match status" value="1"/>
</dbReference>
<evidence type="ECO:0000256" key="6">
    <source>
        <dbReference type="ARBA" id="ARBA00013078"/>
    </source>
</evidence>
<accession>A0A1E8PS62</accession>
<comment type="cofactor">
    <cofactor evidence="2 13">
        <name>Mg(2+)</name>
        <dbReference type="ChEBI" id="CHEBI:18420"/>
    </cofactor>
</comment>
<dbReference type="SFLD" id="SFLDS00003">
    <property type="entry name" value="Haloacid_Dehalogenase"/>
    <property type="match status" value="1"/>
</dbReference>
<dbReference type="EC" id="3.1.3.18" evidence="6 13"/>
<evidence type="ECO:0000256" key="7">
    <source>
        <dbReference type="ARBA" id="ARBA00022567"/>
    </source>
</evidence>
<dbReference type="PRINTS" id="PR00413">
    <property type="entry name" value="HADHALOGNASE"/>
</dbReference>
<dbReference type="GO" id="GO:0006281">
    <property type="term" value="P:DNA repair"/>
    <property type="evidence" value="ECO:0007669"/>
    <property type="project" value="TreeGrafter"/>
</dbReference>
<keyword evidence="10 13" id="KW-0460">Magnesium</keyword>
<evidence type="ECO:0000256" key="11">
    <source>
        <dbReference type="ARBA" id="ARBA00023277"/>
    </source>
</evidence>
<dbReference type="PANTHER" id="PTHR43434:SF1">
    <property type="entry name" value="PHOSPHOGLYCOLATE PHOSPHATASE"/>
    <property type="match status" value="1"/>
</dbReference>
<evidence type="ECO:0000313" key="14">
    <source>
        <dbReference type="EMBL" id="OFJ48504.1"/>
    </source>
</evidence>
<dbReference type="GO" id="GO:0046295">
    <property type="term" value="P:glycolate biosynthetic process"/>
    <property type="evidence" value="ECO:0007669"/>
    <property type="project" value="UniProtKB-UniRule"/>
</dbReference>
<dbReference type="GO" id="GO:0046872">
    <property type="term" value="F:metal ion binding"/>
    <property type="evidence" value="ECO:0007669"/>
    <property type="project" value="UniProtKB-KW"/>
</dbReference>
<dbReference type="Proteomes" id="UP000092634">
    <property type="component" value="Unassembled WGS sequence"/>
</dbReference>
<dbReference type="PANTHER" id="PTHR43434">
    <property type="entry name" value="PHOSPHOGLYCOLATE PHOSPHATASE"/>
    <property type="match status" value="1"/>
</dbReference>
<evidence type="ECO:0000256" key="4">
    <source>
        <dbReference type="ARBA" id="ARBA00006171"/>
    </source>
</evidence>
<evidence type="ECO:0000256" key="2">
    <source>
        <dbReference type="ARBA" id="ARBA00001946"/>
    </source>
</evidence>
<feature type="binding site" evidence="13">
    <location>
        <position position="183"/>
    </location>
    <ligand>
        <name>Mg(2+)</name>
        <dbReference type="ChEBI" id="CHEBI:18420"/>
    </ligand>
</feature>
<evidence type="ECO:0000256" key="3">
    <source>
        <dbReference type="ARBA" id="ARBA00004818"/>
    </source>
</evidence>
<dbReference type="FunFam" id="3.40.50.1000:FF:000022">
    <property type="entry name" value="Phosphoglycolate phosphatase"/>
    <property type="match status" value="1"/>
</dbReference>
<dbReference type="InterPro" id="IPR050155">
    <property type="entry name" value="HAD-like_hydrolase_sf"/>
</dbReference>
<comment type="catalytic activity">
    <reaction evidence="1 13">
        <text>2-phosphoglycolate + H2O = glycolate + phosphate</text>
        <dbReference type="Rhea" id="RHEA:14369"/>
        <dbReference type="ChEBI" id="CHEBI:15377"/>
        <dbReference type="ChEBI" id="CHEBI:29805"/>
        <dbReference type="ChEBI" id="CHEBI:43474"/>
        <dbReference type="ChEBI" id="CHEBI:58033"/>
        <dbReference type="EC" id="3.1.3.18"/>
    </reaction>
</comment>
<evidence type="ECO:0000256" key="13">
    <source>
        <dbReference type="HAMAP-Rule" id="MF_00495"/>
    </source>
</evidence>
<feature type="active site" description="Nucleophile" evidence="13">
    <location>
        <position position="20"/>
    </location>
</feature>
<dbReference type="InterPro" id="IPR036412">
    <property type="entry name" value="HAD-like_sf"/>
</dbReference>
<dbReference type="NCBIfam" id="TIGR01549">
    <property type="entry name" value="HAD-SF-IA-v1"/>
    <property type="match status" value="1"/>
</dbReference>
<comment type="function">
    <text evidence="12 13">Specifically catalyzes the dephosphorylation of 2-phosphoglycolate. Is involved in the dissimilation of the intracellular 2-phosphoglycolate formed during the DNA repair of 3'-phosphoglycolate ends, a major class of DNA lesions induced by oxidative stress.</text>
</comment>
<evidence type="ECO:0000256" key="1">
    <source>
        <dbReference type="ARBA" id="ARBA00000830"/>
    </source>
</evidence>
<evidence type="ECO:0000256" key="8">
    <source>
        <dbReference type="ARBA" id="ARBA00022723"/>
    </source>
</evidence>
<gene>
    <name evidence="14" type="ORF">BA896_005760</name>
</gene>
<name>A0A1E8PS62_9BURK</name>
<dbReference type="SUPFAM" id="SSF56784">
    <property type="entry name" value="HAD-like"/>
    <property type="match status" value="1"/>
</dbReference>
<keyword evidence="8 13" id="KW-0479">Metal-binding</keyword>
<dbReference type="SFLD" id="SFLDG01135">
    <property type="entry name" value="C1.5.6:_HAD__Beta-PGM__Phospha"/>
    <property type="match status" value="1"/>
</dbReference>
<comment type="similarity">
    <text evidence="4 13">Belongs to the HAD-like hydrolase superfamily. CbbY/CbbZ/Gph/YieH family.</text>
</comment>
<dbReference type="NCBIfam" id="NF009695">
    <property type="entry name" value="PRK13222.1-2"/>
    <property type="match status" value="1"/>
</dbReference>
<evidence type="ECO:0000256" key="9">
    <source>
        <dbReference type="ARBA" id="ARBA00022801"/>
    </source>
</evidence>
<feature type="binding site" evidence="13">
    <location>
        <position position="22"/>
    </location>
    <ligand>
        <name>Mg(2+)</name>
        <dbReference type="ChEBI" id="CHEBI:18420"/>
    </ligand>
</feature>
<evidence type="ECO:0000313" key="15">
    <source>
        <dbReference type="Proteomes" id="UP000092634"/>
    </source>
</evidence>
<dbReference type="GO" id="GO:0019253">
    <property type="term" value="P:reductive pentose-phosphate cycle"/>
    <property type="evidence" value="ECO:0007669"/>
    <property type="project" value="UniProtKB-KW"/>
</dbReference>
<dbReference type="InterPro" id="IPR041492">
    <property type="entry name" value="HAD_2"/>
</dbReference>
<dbReference type="InterPro" id="IPR037512">
    <property type="entry name" value="PGPase_prok"/>
</dbReference>
<comment type="subunit">
    <text evidence="5">Homotrimer.</text>
</comment>
<evidence type="ECO:0000256" key="10">
    <source>
        <dbReference type="ARBA" id="ARBA00022842"/>
    </source>
</evidence>
<organism evidence="14 15">
    <name type="scientific">Janthinobacterium lividum</name>
    <dbReference type="NCBI Taxonomy" id="29581"/>
    <lineage>
        <taxon>Bacteria</taxon>
        <taxon>Pseudomonadati</taxon>
        <taxon>Pseudomonadota</taxon>
        <taxon>Betaproteobacteria</taxon>
        <taxon>Burkholderiales</taxon>
        <taxon>Oxalobacteraceae</taxon>
        <taxon>Janthinobacterium</taxon>
    </lineage>
</organism>
<proteinExistence type="inferred from homology"/>
<dbReference type="GO" id="GO:0005829">
    <property type="term" value="C:cytosol"/>
    <property type="evidence" value="ECO:0007669"/>
    <property type="project" value="TreeGrafter"/>
</dbReference>
<reference evidence="14 15" key="1">
    <citation type="submission" date="2016-10" db="EMBL/GenBank/DDBJ databases">
        <title>Updated version of Genome Assembly of Janthinobacterium lividum ERGS5:01.</title>
        <authorList>
            <person name="Kumar R."/>
            <person name="Acharya V."/>
            <person name="Singh D."/>
        </authorList>
    </citation>
    <scope>NUCLEOTIDE SEQUENCE [LARGE SCALE GENOMIC DNA]</scope>
    <source>
        <strain evidence="14 15">ERGS5:01</strain>
    </source>
</reference>
<feature type="binding site" evidence="13">
    <location>
        <position position="20"/>
    </location>
    <ligand>
        <name>Mg(2+)</name>
        <dbReference type="ChEBI" id="CHEBI:18420"/>
    </ligand>
</feature>
<dbReference type="GO" id="GO:0008967">
    <property type="term" value="F:phosphoglycolate phosphatase activity"/>
    <property type="evidence" value="ECO:0007669"/>
    <property type="project" value="UniProtKB-UniRule"/>
</dbReference>
<sequence>MRAGTVKDQVLAGVRAAIIDLDGTMLDTVPDFHVAINGMRTEFDLPSISAEAIKLMVGKGSENLIRSVLALDFDAVGVEQRFDTAMEAYQRHYLAINGQFSTLYPDVEAGLAAMKAAGLRLACVTNKPIAFALPLLQQKNLRTYFEIVYGGDSLPQKKPHPMPLLQACAHFDLAPAKVVTIGDSSNDVQAARAAACPVLTVPYGYNHGHSIHDTDSDGIVNTLLEAAHLISMHNKPAY</sequence>